<reference evidence="5" key="1">
    <citation type="submission" date="2019-01" db="EMBL/GenBank/DDBJ databases">
        <title>Sphingorhabdus lacus sp.nov., isolated from an oligotrophic freshwater lake.</title>
        <authorList>
            <person name="Park M."/>
        </authorList>
    </citation>
    <scope>NUCLEOTIDE SEQUENCE [LARGE SCALE GENOMIC DNA]</scope>
    <source>
        <strain evidence="5">IMCC1753</strain>
    </source>
</reference>
<dbReference type="PRINTS" id="PR00722">
    <property type="entry name" value="CHYMOTRYPSIN"/>
</dbReference>
<evidence type="ECO:0000256" key="1">
    <source>
        <dbReference type="ARBA" id="ARBA00023157"/>
    </source>
</evidence>
<dbReference type="AlphaFoldDB" id="A0A6I6LAF2"/>
<feature type="signal peptide" evidence="2">
    <location>
        <begin position="1"/>
        <end position="36"/>
    </location>
</feature>
<dbReference type="Proteomes" id="UP000428803">
    <property type="component" value="Chromosome"/>
</dbReference>
<dbReference type="Pfam" id="PF00089">
    <property type="entry name" value="Trypsin"/>
    <property type="match status" value="1"/>
</dbReference>
<keyword evidence="4" id="KW-0645">Protease</keyword>
<dbReference type="SUPFAM" id="SSF50494">
    <property type="entry name" value="Trypsin-like serine proteases"/>
    <property type="match status" value="1"/>
</dbReference>
<dbReference type="OrthoDB" id="267336at2"/>
<evidence type="ECO:0000259" key="3">
    <source>
        <dbReference type="PROSITE" id="PS50240"/>
    </source>
</evidence>
<keyword evidence="5" id="KW-1185">Reference proteome</keyword>
<dbReference type="InterPro" id="IPR001254">
    <property type="entry name" value="Trypsin_dom"/>
</dbReference>
<dbReference type="RefSeq" id="WP_158900879.1">
    <property type="nucleotide sequence ID" value="NZ_CP035733.1"/>
</dbReference>
<dbReference type="InterPro" id="IPR009003">
    <property type="entry name" value="Peptidase_S1_PA"/>
</dbReference>
<dbReference type="EMBL" id="CP035733">
    <property type="protein sequence ID" value="QGY81056.1"/>
    <property type="molecule type" value="Genomic_DNA"/>
</dbReference>
<evidence type="ECO:0000256" key="2">
    <source>
        <dbReference type="SAM" id="SignalP"/>
    </source>
</evidence>
<dbReference type="InterPro" id="IPR051487">
    <property type="entry name" value="Ser/Thr_Proteases_Immune/Dev"/>
</dbReference>
<proteinExistence type="predicted"/>
<keyword evidence="4" id="KW-0378">Hydrolase</keyword>
<dbReference type="PROSITE" id="PS50240">
    <property type="entry name" value="TRYPSIN_DOM"/>
    <property type="match status" value="1"/>
</dbReference>
<dbReference type="CDD" id="cd00190">
    <property type="entry name" value="Tryp_SPc"/>
    <property type="match status" value="1"/>
</dbReference>
<feature type="chain" id="PRO_5026338872" evidence="2">
    <location>
        <begin position="37"/>
        <end position="669"/>
    </location>
</feature>
<dbReference type="InterPro" id="IPR001314">
    <property type="entry name" value="Peptidase_S1A"/>
</dbReference>
<evidence type="ECO:0000313" key="5">
    <source>
        <dbReference type="Proteomes" id="UP000428803"/>
    </source>
</evidence>
<evidence type="ECO:0000313" key="4">
    <source>
        <dbReference type="EMBL" id="QGY81056.1"/>
    </source>
</evidence>
<protein>
    <submittedName>
        <fullName evidence="4">Trypsin-like serine protease</fullName>
    </submittedName>
</protein>
<dbReference type="Gene3D" id="2.40.10.10">
    <property type="entry name" value="Trypsin-like serine proteases"/>
    <property type="match status" value="1"/>
</dbReference>
<feature type="domain" description="Peptidase S1" evidence="3">
    <location>
        <begin position="371"/>
        <end position="656"/>
    </location>
</feature>
<accession>A0A6I6LAF2</accession>
<organism evidence="4 5">
    <name type="scientific">Sphingorhabdus lacus</name>
    <dbReference type="NCBI Taxonomy" id="392610"/>
    <lineage>
        <taxon>Bacteria</taxon>
        <taxon>Pseudomonadati</taxon>
        <taxon>Pseudomonadota</taxon>
        <taxon>Alphaproteobacteria</taxon>
        <taxon>Sphingomonadales</taxon>
        <taxon>Sphingomonadaceae</taxon>
        <taxon>Sphingorhabdus</taxon>
    </lineage>
</organism>
<dbReference type="InterPro" id="IPR018114">
    <property type="entry name" value="TRYPSIN_HIS"/>
</dbReference>
<keyword evidence="1" id="KW-1015">Disulfide bond</keyword>
<dbReference type="GO" id="GO:0004252">
    <property type="term" value="F:serine-type endopeptidase activity"/>
    <property type="evidence" value="ECO:0007669"/>
    <property type="project" value="InterPro"/>
</dbReference>
<dbReference type="SMART" id="SM00020">
    <property type="entry name" value="Tryp_SPc"/>
    <property type="match status" value="1"/>
</dbReference>
<name>A0A6I6LAF2_9SPHN</name>
<gene>
    <name evidence="4" type="ORF">EUU25_10745</name>
</gene>
<keyword evidence="2" id="KW-0732">Signal</keyword>
<dbReference type="InterPro" id="IPR043504">
    <property type="entry name" value="Peptidase_S1_PA_chymotrypsin"/>
</dbReference>
<dbReference type="GO" id="GO:0006508">
    <property type="term" value="P:proteolysis"/>
    <property type="evidence" value="ECO:0007669"/>
    <property type="project" value="UniProtKB-KW"/>
</dbReference>
<dbReference type="PANTHER" id="PTHR24256">
    <property type="entry name" value="TRYPTASE-RELATED"/>
    <property type="match status" value="1"/>
</dbReference>
<dbReference type="PROSITE" id="PS00134">
    <property type="entry name" value="TRYPSIN_HIS"/>
    <property type="match status" value="1"/>
</dbReference>
<dbReference type="KEGG" id="slaa:EUU25_10745"/>
<sequence length="669" mass="72898">MRRLQANRQTSWSFRHKLAIGLLFGVSALASQPGYAQQLETDDGTIADDETVPPYVPPPLPSCAPERVAPGAVIGETVTGNEGCSEYQPVAIGFRTNLGADLDRMQALVTKSAALRIGWPAEFEMSRSIEDVRQIILLDMLNPPARNIAPAEDISFFTHNYDVEAVQEPMEYGVMIGDPDAPDFGVRFDRAIRKIIRARAVVAFAQTPQVPEYTLCAETGGRECPLSGSSILTDLRKNDRVSLGVRNEGKTAQYLYLLVIDPDLELQLLLASEAPVAPGALLEDKQKSFVIRPGRNRFITIRSDQPINSALFNLDPATLNPANCRTRAEETLCALLSGQDIRIPRMADEFDASWGMTLDAVVISARTSVRVGGGSYVRAGYAPWQVQIYSNQTYSQQQLDADARLLGDGKWLKQQLPFQRYHRCGGSLIAPNIVLTAAHCVAKPPLDDKNLLKMREILVGTQNLTVGGARYRIASAVVHSGYKPGGQKDDIALLRIEPKAAAAPQRPVDLPADIPGFQRATTGGTIKVLGWGFTEVVKRGERHEQTQDGPQFPQARLRIADMEVFDTNRCRKIPGYTDIDKKICAVTPQRRTQAGNSFSCRGDSGGPVVQEVNGRVVQVGLVSGGVGCGADENGQQNPSLFVDLVQFTTWIKAAEARVRALSGTVISLP</sequence>